<dbReference type="OrthoDB" id="9801546at2"/>
<keyword evidence="2" id="KW-0238">DNA-binding</keyword>
<evidence type="ECO:0000313" key="6">
    <source>
        <dbReference type="Proteomes" id="UP000238322"/>
    </source>
</evidence>
<dbReference type="PANTHER" id="PTHR38445:SF9">
    <property type="entry name" value="HTH-TYPE TRANSCRIPTIONAL REPRESSOR YTRA"/>
    <property type="match status" value="1"/>
</dbReference>
<dbReference type="GO" id="GO:0003677">
    <property type="term" value="F:DNA binding"/>
    <property type="evidence" value="ECO:0007669"/>
    <property type="project" value="UniProtKB-KW"/>
</dbReference>
<dbReference type="InterPro" id="IPR036390">
    <property type="entry name" value="WH_DNA-bd_sf"/>
</dbReference>
<dbReference type="InterPro" id="IPR036388">
    <property type="entry name" value="WH-like_DNA-bd_sf"/>
</dbReference>
<keyword evidence="1" id="KW-0805">Transcription regulation</keyword>
<dbReference type="Pfam" id="PF00392">
    <property type="entry name" value="GntR"/>
    <property type="match status" value="1"/>
</dbReference>
<dbReference type="RefSeq" id="WP_105330084.1">
    <property type="nucleotide sequence ID" value="NZ_PUHY01000010.1"/>
</dbReference>
<organism evidence="5 6">
    <name type="scientific">Blastopirellula marina</name>
    <dbReference type="NCBI Taxonomy" id="124"/>
    <lineage>
        <taxon>Bacteria</taxon>
        <taxon>Pseudomonadati</taxon>
        <taxon>Planctomycetota</taxon>
        <taxon>Planctomycetia</taxon>
        <taxon>Pirellulales</taxon>
        <taxon>Pirellulaceae</taxon>
        <taxon>Blastopirellula</taxon>
    </lineage>
</organism>
<evidence type="ECO:0000313" key="5">
    <source>
        <dbReference type="EMBL" id="PQO34353.1"/>
    </source>
</evidence>
<dbReference type="Proteomes" id="UP000238322">
    <property type="component" value="Unassembled WGS sequence"/>
</dbReference>
<dbReference type="AlphaFoldDB" id="A0A2S8FQ89"/>
<evidence type="ECO:0000256" key="3">
    <source>
        <dbReference type="ARBA" id="ARBA00023163"/>
    </source>
</evidence>
<proteinExistence type="predicted"/>
<protein>
    <submittedName>
        <fullName evidence="5">GntR family transcriptional regulator</fullName>
    </submittedName>
</protein>
<evidence type="ECO:0000256" key="1">
    <source>
        <dbReference type="ARBA" id="ARBA00023015"/>
    </source>
</evidence>
<dbReference type="GO" id="GO:0003700">
    <property type="term" value="F:DNA-binding transcription factor activity"/>
    <property type="evidence" value="ECO:0007669"/>
    <property type="project" value="InterPro"/>
</dbReference>
<name>A0A2S8FQ89_9BACT</name>
<comment type="caution">
    <text evidence="5">The sequence shown here is derived from an EMBL/GenBank/DDBJ whole genome shotgun (WGS) entry which is preliminary data.</text>
</comment>
<dbReference type="CDD" id="cd07377">
    <property type="entry name" value="WHTH_GntR"/>
    <property type="match status" value="1"/>
</dbReference>
<accession>A0A2S8FQ89</accession>
<reference evidence="5 6" key="1">
    <citation type="submission" date="2018-02" db="EMBL/GenBank/DDBJ databases">
        <title>Comparative genomes isolates from brazilian mangrove.</title>
        <authorList>
            <person name="Araujo J.E."/>
            <person name="Taketani R.G."/>
            <person name="Silva M.C.P."/>
            <person name="Loureco M.V."/>
            <person name="Andreote F.D."/>
        </authorList>
    </citation>
    <scope>NUCLEOTIDE SEQUENCE [LARGE SCALE GENOMIC DNA]</scope>
    <source>
        <strain evidence="5 6">Hex-1 MGV</strain>
    </source>
</reference>
<dbReference type="InterPro" id="IPR000524">
    <property type="entry name" value="Tscrpt_reg_HTH_GntR"/>
</dbReference>
<dbReference type="SMART" id="SM00345">
    <property type="entry name" value="HTH_GNTR"/>
    <property type="match status" value="1"/>
</dbReference>
<evidence type="ECO:0000256" key="2">
    <source>
        <dbReference type="ARBA" id="ARBA00023125"/>
    </source>
</evidence>
<dbReference type="PROSITE" id="PS50949">
    <property type="entry name" value="HTH_GNTR"/>
    <property type="match status" value="1"/>
</dbReference>
<dbReference type="Gene3D" id="1.10.10.10">
    <property type="entry name" value="Winged helix-like DNA-binding domain superfamily/Winged helix DNA-binding domain"/>
    <property type="match status" value="1"/>
</dbReference>
<dbReference type="SUPFAM" id="SSF46785">
    <property type="entry name" value="Winged helix' DNA-binding domain"/>
    <property type="match status" value="1"/>
</dbReference>
<keyword evidence="3" id="KW-0804">Transcription</keyword>
<dbReference type="PANTHER" id="PTHR38445">
    <property type="entry name" value="HTH-TYPE TRANSCRIPTIONAL REPRESSOR YTRA"/>
    <property type="match status" value="1"/>
</dbReference>
<evidence type="ECO:0000259" key="4">
    <source>
        <dbReference type="PROSITE" id="PS50949"/>
    </source>
</evidence>
<gene>
    <name evidence="5" type="ORF">C5Y83_12550</name>
</gene>
<feature type="domain" description="HTH gntR-type" evidence="4">
    <location>
        <begin position="9"/>
        <end position="77"/>
    </location>
</feature>
<dbReference type="EMBL" id="PUHY01000010">
    <property type="protein sequence ID" value="PQO34353.1"/>
    <property type="molecule type" value="Genomic_DNA"/>
</dbReference>
<sequence>MQIDPKSHTPIFRQIADQIRGRIRSGVHRPGESLPSLRQLALDIKVNPNTIQRAYELLEREGMIESRRGVGIFVAEENAAPRSIAEQQIQQRLAKLVDSAAAKGINIERLRTLFEDTLQTRVQDT</sequence>